<proteinExistence type="predicted"/>
<keyword evidence="1" id="KW-0472">Membrane</keyword>
<dbReference type="RefSeq" id="WP_145100707.1">
    <property type="nucleotide sequence ID" value="NZ_CP036348.1"/>
</dbReference>
<evidence type="ECO:0008006" key="4">
    <source>
        <dbReference type="Google" id="ProtNLM"/>
    </source>
</evidence>
<keyword evidence="1" id="KW-1133">Transmembrane helix</keyword>
<keyword evidence="3" id="KW-1185">Reference proteome</keyword>
<dbReference type="SUPFAM" id="SSF81296">
    <property type="entry name" value="E set domains"/>
    <property type="match status" value="1"/>
</dbReference>
<protein>
    <recommendedName>
        <fullName evidence="4">Arrestin-like N-terminal domain-containing protein</fullName>
    </recommendedName>
</protein>
<name>A0A518JZ72_9BACT</name>
<dbReference type="InterPro" id="IPR014752">
    <property type="entry name" value="Arrestin-like_C"/>
</dbReference>
<dbReference type="Gene3D" id="2.60.40.640">
    <property type="match status" value="2"/>
</dbReference>
<feature type="transmembrane region" description="Helical" evidence="1">
    <location>
        <begin position="162"/>
        <end position="180"/>
    </location>
</feature>
<feature type="transmembrane region" description="Helical" evidence="1">
    <location>
        <begin position="137"/>
        <end position="156"/>
    </location>
</feature>
<accession>A0A518JZ72</accession>
<evidence type="ECO:0000313" key="3">
    <source>
        <dbReference type="Proteomes" id="UP000315082"/>
    </source>
</evidence>
<dbReference type="AlphaFoldDB" id="A0A518JZ72"/>
<dbReference type="KEGG" id="rcf:Poly24_45730"/>
<evidence type="ECO:0000256" key="1">
    <source>
        <dbReference type="SAM" id="Phobius"/>
    </source>
</evidence>
<dbReference type="Proteomes" id="UP000315082">
    <property type="component" value="Chromosome"/>
</dbReference>
<keyword evidence="1" id="KW-0812">Transmembrane</keyword>
<dbReference type="OrthoDB" id="263784at2"/>
<sequence length="461" mass="51841">MAKCSLAIELDEPDRLYTSNDRIRGTVVVRADDDVQCKGLKVRSGWATHGRGNIDSHDLHSEVLFQGQWRSGEEHRYRFDLPVSSWPPTYHGRFLSVDHYVHATADIPWAFDPKESRPYQVVSSTAPNAGLVEKNTVTSPVIGGIVKILLVVFVLFMLLNPMLWIFGIPIGIGAGIWWFFKKYLPKKLLGQVEYTLDQESFQPGETLRATLRVHPQKDIPINSVIWTVTGTEVCVSGSGSNRRTHRHELFRGGKLVDDIRTLPGNKETRIPLELELPNEPCFTMNLGSNQILWETKICIDIPRWPDWNDSLAMQLAPSKELVQAASVETIDNGGSVSTQPTTTAGDEPDVTFAATLEMIQSVIDDDRQVDRIVDAVRDLPMQLNLIPQRRELYSSSSKTHAYPDGHVVIGQTIDPVMPVTMFIPRSLADEFDQATDRPWSGEGSIVGYDHRQNRLQLRIEP</sequence>
<dbReference type="InterPro" id="IPR014756">
    <property type="entry name" value="Ig_E-set"/>
</dbReference>
<dbReference type="EMBL" id="CP036348">
    <property type="protein sequence ID" value="QDV70840.1"/>
    <property type="molecule type" value="Genomic_DNA"/>
</dbReference>
<reference evidence="2 3" key="1">
    <citation type="submission" date="2019-02" db="EMBL/GenBank/DDBJ databases">
        <title>Deep-cultivation of Planctomycetes and their phenomic and genomic characterization uncovers novel biology.</title>
        <authorList>
            <person name="Wiegand S."/>
            <person name="Jogler M."/>
            <person name="Boedeker C."/>
            <person name="Pinto D."/>
            <person name="Vollmers J."/>
            <person name="Rivas-Marin E."/>
            <person name="Kohn T."/>
            <person name="Peeters S.H."/>
            <person name="Heuer A."/>
            <person name="Rast P."/>
            <person name="Oberbeckmann S."/>
            <person name="Bunk B."/>
            <person name="Jeske O."/>
            <person name="Meyerdierks A."/>
            <person name="Storesund J.E."/>
            <person name="Kallscheuer N."/>
            <person name="Luecker S."/>
            <person name="Lage O.M."/>
            <person name="Pohl T."/>
            <person name="Merkel B.J."/>
            <person name="Hornburger P."/>
            <person name="Mueller R.-W."/>
            <person name="Bruemmer F."/>
            <person name="Labrenz M."/>
            <person name="Spormann A.M."/>
            <person name="Op den Camp H."/>
            <person name="Overmann J."/>
            <person name="Amann R."/>
            <person name="Jetten M.S.M."/>
            <person name="Mascher T."/>
            <person name="Medema M.H."/>
            <person name="Devos D.P."/>
            <person name="Kaster A.-K."/>
            <person name="Ovreas L."/>
            <person name="Rohde M."/>
            <person name="Galperin M.Y."/>
            <person name="Jogler C."/>
        </authorList>
    </citation>
    <scope>NUCLEOTIDE SEQUENCE [LARGE SCALE GENOMIC DNA]</scope>
    <source>
        <strain evidence="2 3">Poly24</strain>
    </source>
</reference>
<evidence type="ECO:0000313" key="2">
    <source>
        <dbReference type="EMBL" id="QDV70840.1"/>
    </source>
</evidence>
<organism evidence="2 3">
    <name type="scientific">Rosistilla carotiformis</name>
    <dbReference type="NCBI Taxonomy" id="2528017"/>
    <lineage>
        <taxon>Bacteria</taxon>
        <taxon>Pseudomonadati</taxon>
        <taxon>Planctomycetota</taxon>
        <taxon>Planctomycetia</taxon>
        <taxon>Pirellulales</taxon>
        <taxon>Pirellulaceae</taxon>
        <taxon>Rosistilla</taxon>
    </lineage>
</organism>
<gene>
    <name evidence="2" type="ORF">Poly24_45730</name>
</gene>